<name>A0A4R7D387_9FLAO</name>
<dbReference type="AlphaFoldDB" id="A0A4R7D387"/>
<evidence type="ECO:0000256" key="1">
    <source>
        <dbReference type="ARBA" id="ARBA00007884"/>
    </source>
</evidence>
<evidence type="ECO:0000313" key="4">
    <source>
        <dbReference type="Proteomes" id="UP000295274"/>
    </source>
</evidence>
<dbReference type="SUPFAM" id="SSF49785">
    <property type="entry name" value="Galactose-binding domain-like"/>
    <property type="match status" value="1"/>
</dbReference>
<dbReference type="EMBL" id="SNZW01000014">
    <property type="protein sequence ID" value="TDS15493.1"/>
    <property type="molecule type" value="Genomic_DNA"/>
</dbReference>
<dbReference type="RefSeq" id="WP_133673088.1">
    <property type="nucleotide sequence ID" value="NZ_SNZW01000014.1"/>
</dbReference>
<keyword evidence="4" id="KW-1185">Reference proteome</keyword>
<evidence type="ECO:0000313" key="3">
    <source>
        <dbReference type="EMBL" id="TDS15493.1"/>
    </source>
</evidence>
<evidence type="ECO:0000259" key="2">
    <source>
        <dbReference type="Pfam" id="PF08547"/>
    </source>
</evidence>
<dbReference type="InterPro" id="IPR013857">
    <property type="entry name" value="NADH-UbQ_OxRdtase-assoc_prot30"/>
</dbReference>
<comment type="similarity">
    <text evidence="1">Belongs to the CIA30 family.</text>
</comment>
<gene>
    <name evidence="3" type="ORF">DFQ03_2134</name>
</gene>
<dbReference type="PANTHER" id="PTHR13194">
    <property type="entry name" value="COMPLEX I INTERMEDIATE-ASSOCIATED PROTEIN 30"/>
    <property type="match status" value="1"/>
</dbReference>
<reference evidence="3 4" key="1">
    <citation type="submission" date="2019-03" db="EMBL/GenBank/DDBJ databases">
        <title>Genomic Encyclopedia of Type Strains, Phase III (KMG-III): the genomes of soil and plant-associated and newly described type strains.</title>
        <authorList>
            <person name="Whitman W."/>
        </authorList>
    </citation>
    <scope>NUCLEOTIDE SEQUENCE [LARGE SCALE GENOMIC DNA]</scope>
    <source>
        <strain evidence="3 4">CECT 8455</strain>
    </source>
</reference>
<dbReference type="Proteomes" id="UP000295274">
    <property type="component" value="Unassembled WGS sequence"/>
</dbReference>
<accession>A0A4R7D387</accession>
<proteinExistence type="inferred from homology"/>
<comment type="caution">
    <text evidence="3">The sequence shown here is derived from an EMBL/GenBank/DDBJ whole genome shotgun (WGS) entry which is preliminary data.</text>
</comment>
<sequence length="164" mass="18884">MSELKSIFEFNEKSNIKQWHIVNDDVMGGLSMGLIQINPQGNGVFSGHVSLENNGGFCLVRHDLERIPVDAFYAFVIRIKGDGKKYAFRCKSGEHQRHTYSYDFKSSKKWQTIEIPFTEMEAVFRGEELKLPNYHGDFLAQIAIIIKNGIEEDFTLEIESIYIK</sequence>
<organism evidence="3 4">
    <name type="scientific">Maribacter caenipelagi</name>
    <dbReference type="NCBI Taxonomy" id="1447781"/>
    <lineage>
        <taxon>Bacteria</taxon>
        <taxon>Pseudomonadati</taxon>
        <taxon>Bacteroidota</taxon>
        <taxon>Flavobacteriia</taxon>
        <taxon>Flavobacteriales</taxon>
        <taxon>Flavobacteriaceae</taxon>
        <taxon>Maribacter</taxon>
    </lineage>
</organism>
<protein>
    <submittedName>
        <fullName evidence="3">Complex I intermediate-associated protein 30 (CIA30)</fullName>
    </submittedName>
</protein>
<dbReference type="Pfam" id="PF08547">
    <property type="entry name" value="CIA30"/>
    <property type="match status" value="1"/>
</dbReference>
<feature type="domain" description="NADH:ubiquinone oxidoreductase intermediate-associated protein 30" evidence="2">
    <location>
        <begin position="8"/>
        <end position="158"/>
    </location>
</feature>
<dbReference type="InterPro" id="IPR039131">
    <property type="entry name" value="NDUFAF1"/>
</dbReference>
<dbReference type="InterPro" id="IPR008979">
    <property type="entry name" value="Galactose-bd-like_sf"/>
</dbReference>
<dbReference type="OrthoDB" id="442188at2"/>
<dbReference type="PANTHER" id="PTHR13194:SF19">
    <property type="entry name" value="NAD(P)-BINDING ROSSMANN-FOLD SUPERFAMILY PROTEIN"/>
    <property type="match status" value="1"/>
</dbReference>